<sequence length="249" mass="28197">MRYGAACVEWDKLMNECRENTVYRATKVDVRIVDGPLDYAVQHREAIAENWRQDIQKHPSLFNGELYLAPEARFENGVFEAGFIRDSYATLMYWRKDPAPVRPWHIFGIGVIVSSDNVLIAARMAGSTAAASRIYFPAGSIDDHDVNEGRVDYDYNMQREVKEETGLDLRDAHAEKGYALVTGNRSVALFKRHYFNQTGAELIAQIRQVLSMQDEPELDDVIAISAAGMMGDATPTYVRAFADWHFGHK</sequence>
<evidence type="ECO:0000313" key="2">
    <source>
        <dbReference type="Proteomes" id="UP001424441"/>
    </source>
</evidence>
<reference evidence="2" key="1">
    <citation type="journal article" date="2019" name="Int. J. Syst. Evol. Microbiol.">
        <title>The Global Catalogue of Microorganisms (GCM) 10K type strain sequencing project: providing services to taxonomists for standard genome sequencing and annotation.</title>
        <authorList>
            <consortium name="The Broad Institute Genomics Platform"/>
            <consortium name="The Broad Institute Genome Sequencing Center for Infectious Disease"/>
            <person name="Wu L."/>
            <person name="Ma J."/>
        </authorList>
    </citation>
    <scope>NUCLEOTIDE SEQUENCE [LARGE SCALE GENOMIC DNA]</scope>
    <source>
        <strain evidence="2">JCM 15115</strain>
    </source>
</reference>
<name>A0ABP3R791_9HYPH</name>
<keyword evidence="2" id="KW-1185">Reference proteome</keyword>
<proteinExistence type="predicted"/>
<dbReference type="EMBL" id="BAAADE010000002">
    <property type="protein sequence ID" value="GAA0601075.1"/>
    <property type="molecule type" value="Genomic_DNA"/>
</dbReference>
<evidence type="ECO:0000313" key="1">
    <source>
        <dbReference type="EMBL" id="GAA0601075.1"/>
    </source>
</evidence>
<evidence type="ECO:0008006" key="3">
    <source>
        <dbReference type="Google" id="ProtNLM"/>
    </source>
</evidence>
<comment type="caution">
    <text evidence="1">The sequence shown here is derived from an EMBL/GenBank/DDBJ whole genome shotgun (WGS) entry which is preliminary data.</text>
</comment>
<protein>
    <recommendedName>
        <fullName evidence="3">NUDIX hydrolase</fullName>
    </recommendedName>
</protein>
<dbReference type="Proteomes" id="UP001424441">
    <property type="component" value="Unassembled WGS sequence"/>
</dbReference>
<dbReference type="SUPFAM" id="SSF55811">
    <property type="entry name" value="Nudix"/>
    <property type="match status" value="1"/>
</dbReference>
<accession>A0ABP3R791</accession>
<dbReference type="InterPro" id="IPR015797">
    <property type="entry name" value="NUDIX_hydrolase-like_dom_sf"/>
</dbReference>
<organism evidence="1 2">
    <name type="scientific">Paenochrobactrum glaciei</name>
    <dbReference type="NCBI Taxonomy" id="486407"/>
    <lineage>
        <taxon>Bacteria</taxon>
        <taxon>Pseudomonadati</taxon>
        <taxon>Pseudomonadota</taxon>
        <taxon>Alphaproteobacteria</taxon>
        <taxon>Hyphomicrobiales</taxon>
        <taxon>Brucellaceae</taxon>
        <taxon>Paenochrobactrum</taxon>
    </lineage>
</organism>
<dbReference type="Gene3D" id="3.90.79.10">
    <property type="entry name" value="Nucleoside Triphosphate Pyrophosphohydrolase"/>
    <property type="match status" value="1"/>
</dbReference>
<gene>
    <name evidence="1" type="ORF">GCM10008943_15320</name>
</gene>